<dbReference type="EMBL" id="GBXM01047255">
    <property type="protein sequence ID" value="JAH61322.1"/>
    <property type="molecule type" value="Transcribed_RNA"/>
</dbReference>
<accession>A0A0E9U6G9</accession>
<dbReference type="AlphaFoldDB" id="A0A0E9U6G9"/>
<protein>
    <submittedName>
        <fullName evidence="1">Uncharacterized protein</fullName>
    </submittedName>
</protein>
<proteinExistence type="predicted"/>
<reference evidence="1" key="1">
    <citation type="submission" date="2014-11" db="EMBL/GenBank/DDBJ databases">
        <authorList>
            <person name="Amaro Gonzalez C."/>
        </authorList>
    </citation>
    <scope>NUCLEOTIDE SEQUENCE</scope>
</reference>
<sequence>MLPLGLAPALSRAKTQLRYFPLTAVKRGVWAFTSRLSTSAP</sequence>
<organism evidence="1">
    <name type="scientific">Anguilla anguilla</name>
    <name type="common">European freshwater eel</name>
    <name type="synonym">Muraena anguilla</name>
    <dbReference type="NCBI Taxonomy" id="7936"/>
    <lineage>
        <taxon>Eukaryota</taxon>
        <taxon>Metazoa</taxon>
        <taxon>Chordata</taxon>
        <taxon>Craniata</taxon>
        <taxon>Vertebrata</taxon>
        <taxon>Euteleostomi</taxon>
        <taxon>Actinopterygii</taxon>
        <taxon>Neopterygii</taxon>
        <taxon>Teleostei</taxon>
        <taxon>Anguilliformes</taxon>
        <taxon>Anguillidae</taxon>
        <taxon>Anguilla</taxon>
    </lineage>
</organism>
<name>A0A0E9U6G9_ANGAN</name>
<evidence type="ECO:0000313" key="1">
    <source>
        <dbReference type="EMBL" id="JAH61322.1"/>
    </source>
</evidence>
<reference evidence="1" key="2">
    <citation type="journal article" date="2015" name="Fish Shellfish Immunol.">
        <title>Early steps in the European eel (Anguilla anguilla)-Vibrio vulnificus interaction in the gills: Role of the RtxA13 toxin.</title>
        <authorList>
            <person name="Callol A."/>
            <person name="Pajuelo D."/>
            <person name="Ebbesson L."/>
            <person name="Teles M."/>
            <person name="MacKenzie S."/>
            <person name="Amaro C."/>
        </authorList>
    </citation>
    <scope>NUCLEOTIDE SEQUENCE</scope>
</reference>